<keyword evidence="6" id="KW-0472">Membrane</keyword>
<evidence type="ECO:0000256" key="3">
    <source>
        <dbReference type="ARBA" id="ARBA00022448"/>
    </source>
</evidence>
<evidence type="ECO:0000256" key="1">
    <source>
        <dbReference type="ARBA" id="ARBA00004141"/>
    </source>
</evidence>
<dbReference type="GO" id="GO:0015853">
    <property type="term" value="P:adenine transport"/>
    <property type="evidence" value="ECO:0007669"/>
    <property type="project" value="TreeGrafter"/>
</dbReference>
<dbReference type="InterPro" id="IPR006043">
    <property type="entry name" value="NCS2"/>
</dbReference>
<protein>
    <submittedName>
        <fullName evidence="7">Xanthine uracil vitamin C permease</fullName>
    </submittedName>
</protein>
<evidence type="ECO:0000313" key="7">
    <source>
        <dbReference type="EMBL" id="CAE7011388.1"/>
    </source>
</evidence>
<dbReference type="EMBL" id="HG992978">
    <property type="protein sequence ID" value="CAE7011388.1"/>
    <property type="molecule type" value="Genomic_DNA"/>
</dbReference>
<dbReference type="PANTHER" id="PTHR43337:SF3">
    <property type="entry name" value="PURINE TRANSPORTER"/>
    <property type="match status" value="1"/>
</dbReference>
<organism evidence="7 8">
    <name type="scientific">Pyrenophora teres f. teres</name>
    <dbReference type="NCBI Taxonomy" id="97479"/>
    <lineage>
        <taxon>Eukaryota</taxon>
        <taxon>Fungi</taxon>
        <taxon>Dikarya</taxon>
        <taxon>Ascomycota</taxon>
        <taxon>Pezizomycotina</taxon>
        <taxon>Dothideomycetes</taxon>
        <taxon>Pleosporomycetidae</taxon>
        <taxon>Pleosporales</taxon>
        <taxon>Pleosporineae</taxon>
        <taxon>Pleosporaceae</taxon>
        <taxon>Pyrenophora</taxon>
    </lineage>
</organism>
<dbReference type="GO" id="GO:0005886">
    <property type="term" value="C:plasma membrane"/>
    <property type="evidence" value="ECO:0007669"/>
    <property type="project" value="TreeGrafter"/>
</dbReference>
<keyword evidence="4" id="KW-0812">Transmembrane</keyword>
<evidence type="ECO:0000256" key="2">
    <source>
        <dbReference type="ARBA" id="ARBA00005697"/>
    </source>
</evidence>
<comment type="subcellular location">
    <subcellularLocation>
        <location evidence="1">Membrane</location>
        <topology evidence="1">Multi-pass membrane protein</topology>
    </subcellularLocation>
</comment>
<dbReference type="Pfam" id="PF00860">
    <property type="entry name" value="Xan_ur_permease"/>
    <property type="match status" value="1"/>
</dbReference>
<evidence type="ECO:0000313" key="8">
    <source>
        <dbReference type="Proteomes" id="UP000472372"/>
    </source>
</evidence>
<dbReference type="AlphaFoldDB" id="A0A6S6VAD6"/>
<dbReference type="InterPro" id="IPR045018">
    <property type="entry name" value="Azg-like"/>
</dbReference>
<evidence type="ECO:0000256" key="6">
    <source>
        <dbReference type="ARBA" id="ARBA00023136"/>
    </source>
</evidence>
<comment type="similarity">
    <text evidence="2">Belongs to the nucleobase:cation symporter-2 (NCS2) (TC 2.A.40) family. Azg-like subfamily.</text>
</comment>
<sequence>MDSIRNSIDSFNDYVGKSTFGSVFRLGGSGHKDEIKHTKFTTELRAGLTSFFTMAYIIAVNATILADTGGNCVCKDATDPLCLTNTDYLICKQGKKLEHVWQASVDSTSDLNRNLITATAAMAGISSFLFGFLTNMPVCLAPGMGLNAYFAYQIVGFHGSGLISYNLALTAVFAEGFIFVFLSLIGMRQWLVKIIPVSLKIAAACGIGLFLAEVGLSHNAGIGAISGAKSTPLDIAGCPDQYKDEFGACTSHKMTSPTMWLGIMGSGILTAYLMTYKVKSAMILGILLVSIISWPRGTAVTFFPDTEVGNDRFDFFKKVIDFHPINHTLNTLDWNVSRAPGHFALALFTFLYVDIIDCTATLYSMARFSGVVDLETGDFPRSTLAYCTDAVCISIGALLGCSPVTAFIESGAGIAEGGKTGVTAMTCGVCFLISMFFAPIFASIPPWATGCTLVLVGCLMMRQISSINWRYIGDAIPAFVTVMFIPFGYSAAYGLIAGLMVYTALNGMIYLTKVISGGHIVPEDENNREYWTSKFPLLYPPPPFHFLTPRGRLPWFVTASQKLAHRVRGTERPKDDDTLSVRSGDSHWKYHDRLASQGSNRELDSVVVHTTLPTDPHGQKVFSKLGQ</sequence>
<keyword evidence="3" id="KW-0813">Transport</keyword>
<dbReference type="PANTHER" id="PTHR43337">
    <property type="entry name" value="XANTHINE/URACIL PERMEASE C887.17-RELATED"/>
    <property type="match status" value="1"/>
</dbReference>
<dbReference type="GO" id="GO:0015854">
    <property type="term" value="P:guanine transport"/>
    <property type="evidence" value="ECO:0007669"/>
    <property type="project" value="TreeGrafter"/>
</dbReference>
<gene>
    <name evidence="7" type="ORF">PTTW11_02178</name>
</gene>
<name>A0A6S6VAD6_9PLEO</name>
<evidence type="ECO:0000256" key="4">
    <source>
        <dbReference type="ARBA" id="ARBA00022692"/>
    </source>
</evidence>
<accession>A0A6S6VAD6</accession>
<dbReference type="GO" id="GO:0005345">
    <property type="term" value="F:purine nucleobase transmembrane transporter activity"/>
    <property type="evidence" value="ECO:0007669"/>
    <property type="project" value="TreeGrafter"/>
</dbReference>
<reference evidence="7" key="1">
    <citation type="submission" date="2021-02" db="EMBL/GenBank/DDBJ databases">
        <authorList>
            <person name="Syme A R."/>
            <person name="Syme A R."/>
            <person name="Moolhuijzen P."/>
        </authorList>
    </citation>
    <scope>NUCLEOTIDE SEQUENCE</scope>
    <source>
        <strain evidence="7">W1-1</strain>
    </source>
</reference>
<keyword evidence="5" id="KW-1133">Transmembrane helix</keyword>
<proteinExistence type="inferred from homology"/>
<evidence type="ECO:0000256" key="5">
    <source>
        <dbReference type="ARBA" id="ARBA00022989"/>
    </source>
</evidence>
<dbReference type="Proteomes" id="UP000472372">
    <property type="component" value="Chromosome 2"/>
</dbReference>